<keyword evidence="2" id="KW-1185">Reference proteome</keyword>
<dbReference type="PaxDb" id="67767-A0A0J7L3B2"/>
<dbReference type="Proteomes" id="UP000036403">
    <property type="component" value="Unassembled WGS sequence"/>
</dbReference>
<protein>
    <submittedName>
        <fullName evidence="1">Tpr repeat-containing protein</fullName>
    </submittedName>
</protein>
<gene>
    <name evidence="1" type="ORF">RF55_2325</name>
</gene>
<evidence type="ECO:0000313" key="1">
    <source>
        <dbReference type="EMBL" id="KMQ97352.1"/>
    </source>
</evidence>
<dbReference type="AlphaFoldDB" id="A0A0J7L3B2"/>
<organism evidence="1 2">
    <name type="scientific">Lasius niger</name>
    <name type="common">Black garden ant</name>
    <dbReference type="NCBI Taxonomy" id="67767"/>
    <lineage>
        <taxon>Eukaryota</taxon>
        <taxon>Metazoa</taxon>
        <taxon>Ecdysozoa</taxon>
        <taxon>Arthropoda</taxon>
        <taxon>Hexapoda</taxon>
        <taxon>Insecta</taxon>
        <taxon>Pterygota</taxon>
        <taxon>Neoptera</taxon>
        <taxon>Endopterygota</taxon>
        <taxon>Hymenoptera</taxon>
        <taxon>Apocrita</taxon>
        <taxon>Aculeata</taxon>
        <taxon>Formicoidea</taxon>
        <taxon>Formicidae</taxon>
        <taxon>Formicinae</taxon>
        <taxon>Lasius</taxon>
        <taxon>Lasius</taxon>
    </lineage>
</organism>
<dbReference type="EMBL" id="LBMM01000859">
    <property type="protein sequence ID" value="KMQ97352.1"/>
    <property type="molecule type" value="Genomic_DNA"/>
</dbReference>
<name>A0A0J7L3B2_LASNI</name>
<accession>A0A0J7L3B2</accession>
<comment type="caution">
    <text evidence="1">The sequence shown here is derived from an EMBL/GenBank/DDBJ whole genome shotgun (WGS) entry which is preliminary data.</text>
</comment>
<reference evidence="1 2" key="1">
    <citation type="submission" date="2015-04" db="EMBL/GenBank/DDBJ databases">
        <title>Lasius niger genome sequencing.</title>
        <authorList>
            <person name="Konorov E.A."/>
            <person name="Nikitin M.A."/>
            <person name="Kirill M.V."/>
            <person name="Chang P."/>
        </authorList>
    </citation>
    <scope>NUCLEOTIDE SEQUENCE [LARGE SCALE GENOMIC DNA]</scope>
    <source>
        <tissue evidence="1">Whole</tissue>
    </source>
</reference>
<evidence type="ECO:0000313" key="2">
    <source>
        <dbReference type="Proteomes" id="UP000036403"/>
    </source>
</evidence>
<proteinExistence type="predicted"/>
<sequence>MGTLEDSLAAILEVIAKRIAAHVATALAAHVADDPKHTAAREKPCGTPHNGMAPAALSTRNLDDVPRRRGRPKKHDLTVSAETVSAETVSAETVSAETVSAETVSAEPSISETDFTYSTLKTAVIELANIVPDGRSKVLDIFTKHKVPGNRAQNADPSLWPMLYAEVSQQLEAIKQRNEILPDDNEFPL</sequence>